<evidence type="ECO:0000313" key="2">
    <source>
        <dbReference type="Proteomes" id="UP000326912"/>
    </source>
</evidence>
<dbReference type="Proteomes" id="UP000326912">
    <property type="component" value="Unassembled WGS sequence"/>
</dbReference>
<comment type="caution">
    <text evidence="1">The sequence shown here is derived from an EMBL/GenBank/DDBJ whole genome shotgun (WGS) entry which is preliminary data.</text>
</comment>
<name>A0A5J4KMX7_9CHLR</name>
<organism evidence="1 2">
    <name type="scientific">Dictyobacter vulcani</name>
    <dbReference type="NCBI Taxonomy" id="2607529"/>
    <lineage>
        <taxon>Bacteria</taxon>
        <taxon>Bacillati</taxon>
        <taxon>Chloroflexota</taxon>
        <taxon>Ktedonobacteria</taxon>
        <taxon>Ktedonobacterales</taxon>
        <taxon>Dictyobacteraceae</taxon>
        <taxon>Dictyobacter</taxon>
    </lineage>
</organism>
<dbReference type="AlphaFoldDB" id="A0A5J4KMX7"/>
<gene>
    <name evidence="1" type="ORF">KDW_19490</name>
</gene>
<proteinExistence type="predicted"/>
<sequence length="64" mass="7221">MKRSPRDNRYKALSIQYTMKFFGYNVSRETSKENGLSGLICTGGVLVGDIFKLIYSANHGCDIR</sequence>
<accession>A0A5J4KMX7</accession>
<keyword evidence="2" id="KW-1185">Reference proteome</keyword>
<evidence type="ECO:0000313" key="1">
    <source>
        <dbReference type="EMBL" id="GER87787.1"/>
    </source>
</evidence>
<dbReference type="EMBL" id="BKZW01000001">
    <property type="protein sequence ID" value="GER87787.1"/>
    <property type="molecule type" value="Genomic_DNA"/>
</dbReference>
<protein>
    <submittedName>
        <fullName evidence="1">Uncharacterized protein</fullName>
    </submittedName>
</protein>
<reference evidence="1 2" key="1">
    <citation type="submission" date="2019-10" db="EMBL/GenBank/DDBJ databases">
        <title>Dictyobacter vulcani sp. nov., within the class Ktedonobacteria, isolated from soil of volcanic Mt. Zao.</title>
        <authorList>
            <person name="Zheng Y."/>
            <person name="Wang C.M."/>
            <person name="Sakai Y."/>
            <person name="Abe K."/>
            <person name="Yokota A."/>
            <person name="Yabe S."/>
        </authorList>
    </citation>
    <scope>NUCLEOTIDE SEQUENCE [LARGE SCALE GENOMIC DNA]</scope>
    <source>
        <strain evidence="1 2">W12</strain>
    </source>
</reference>